<dbReference type="InterPro" id="IPR050763">
    <property type="entry name" value="ABC_transporter_ATP-binding"/>
</dbReference>
<dbReference type="InterPro" id="IPR027417">
    <property type="entry name" value="P-loop_NTPase"/>
</dbReference>
<evidence type="ECO:0000256" key="10">
    <source>
        <dbReference type="ARBA" id="ARBA00049985"/>
    </source>
</evidence>
<evidence type="ECO:0000259" key="12">
    <source>
        <dbReference type="PROSITE" id="PS50893"/>
    </source>
</evidence>
<dbReference type="PROSITE" id="PS50893">
    <property type="entry name" value="ABC_TRANSPORTER_2"/>
    <property type="match status" value="1"/>
</dbReference>
<evidence type="ECO:0000313" key="14">
    <source>
        <dbReference type="Proteomes" id="UP000286931"/>
    </source>
</evidence>
<dbReference type="SUPFAM" id="SSF52540">
    <property type="entry name" value="P-loop containing nucleoside triphosphate hydrolases"/>
    <property type="match status" value="1"/>
</dbReference>
<feature type="domain" description="ABC transporter" evidence="12">
    <location>
        <begin position="7"/>
        <end position="232"/>
    </location>
</feature>
<protein>
    <recommendedName>
        <fullName evidence="2">ABC-type xenobiotic transporter</fullName>
        <ecNumber evidence="2">7.6.2.2</ecNumber>
    </recommendedName>
</protein>
<comment type="subcellular location">
    <subcellularLocation>
        <location evidence="1">Cell membrane</location>
        <topology evidence="1">Peripheral membrane protein</topology>
        <orientation evidence="1">Cytoplasmic side</orientation>
    </subcellularLocation>
</comment>
<dbReference type="EMBL" id="BIFH01000014">
    <property type="protein sequence ID" value="GCD93497.1"/>
    <property type="molecule type" value="Genomic_DNA"/>
</dbReference>
<evidence type="ECO:0000256" key="4">
    <source>
        <dbReference type="ARBA" id="ARBA00022475"/>
    </source>
</evidence>
<keyword evidence="9" id="KW-0046">Antibiotic resistance</keyword>
<dbReference type="Pfam" id="PF00005">
    <property type="entry name" value="ABC_tran"/>
    <property type="match status" value="1"/>
</dbReference>
<dbReference type="GO" id="GO:0016887">
    <property type="term" value="F:ATP hydrolysis activity"/>
    <property type="evidence" value="ECO:0007669"/>
    <property type="project" value="InterPro"/>
</dbReference>
<evidence type="ECO:0000256" key="3">
    <source>
        <dbReference type="ARBA" id="ARBA00022448"/>
    </source>
</evidence>
<evidence type="ECO:0000256" key="9">
    <source>
        <dbReference type="ARBA" id="ARBA00023251"/>
    </source>
</evidence>
<evidence type="ECO:0000256" key="6">
    <source>
        <dbReference type="ARBA" id="ARBA00022840"/>
    </source>
</evidence>
<organism evidence="13 14">
    <name type="scientific">Embleya hyalina</name>
    <dbReference type="NCBI Taxonomy" id="516124"/>
    <lineage>
        <taxon>Bacteria</taxon>
        <taxon>Bacillati</taxon>
        <taxon>Actinomycetota</taxon>
        <taxon>Actinomycetes</taxon>
        <taxon>Kitasatosporales</taxon>
        <taxon>Streptomycetaceae</taxon>
        <taxon>Embleya</taxon>
    </lineage>
</organism>
<proteinExistence type="inferred from homology"/>
<keyword evidence="8" id="KW-0472">Membrane</keyword>
<keyword evidence="5" id="KW-0547">Nucleotide-binding</keyword>
<dbReference type="OrthoDB" id="9804819at2"/>
<keyword evidence="3" id="KW-0813">Transport</keyword>
<keyword evidence="4" id="KW-1003">Cell membrane</keyword>
<feature type="region of interest" description="Disordered" evidence="11">
    <location>
        <begin position="303"/>
        <end position="328"/>
    </location>
</feature>
<evidence type="ECO:0000256" key="11">
    <source>
        <dbReference type="SAM" id="MobiDB-lite"/>
    </source>
</evidence>
<dbReference type="RefSeq" id="WP_126635783.1">
    <property type="nucleotide sequence ID" value="NZ_BIFH01000014.1"/>
</dbReference>
<keyword evidence="7" id="KW-1278">Translocase</keyword>
<gene>
    <name evidence="13" type="ORF">EHYA_01141</name>
</gene>
<evidence type="ECO:0000256" key="8">
    <source>
        <dbReference type="ARBA" id="ARBA00023136"/>
    </source>
</evidence>
<comment type="similarity">
    <text evidence="10">Belongs to the ABC transporter superfamily. Drug exporter-1 (DrugE1) (TC 3.A.1.105) family.</text>
</comment>
<dbReference type="AlphaFoldDB" id="A0A401YFZ3"/>
<dbReference type="PANTHER" id="PTHR42711">
    <property type="entry name" value="ABC TRANSPORTER ATP-BINDING PROTEIN"/>
    <property type="match status" value="1"/>
</dbReference>
<sequence>MANVEAVRVEGLSKSYPGRSVLRDVSFGVDVGEIFGLVGPNGAGKTTTVECVSGLRRPDGGSARVLGLDPRTQRDEVRRVLGVQLQQSALPDKLRVAEAIELYSACHRAPVEPGPLLTRLGLDAHLRTPYAKLSGGLRQRLSIALALIGAPRVVILDELTTGLDPQARRNTWSLVEEIRDAGVTVLLVTHFMEEAERLCDRVAVLDGGRIVALDTPQALIERVIRHQIVRFRPRTPLTPEMRADLAALPQVRELTEIDDRIVITGAPDVLTGVTAVLARAGVIAENLRVDSPDLDDAYLALTDTDTDSNSETGTDAATDTDVRRVGRR</sequence>
<dbReference type="CDD" id="cd03230">
    <property type="entry name" value="ABC_DR_subfamily_A"/>
    <property type="match status" value="1"/>
</dbReference>
<dbReference type="Proteomes" id="UP000286931">
    <property type="component" value="Unassembled WGS sequence"/>
</dbReference>
<dbReference type="InterPro" id="IPR003439">
    <property type="entry name" value="ABC_transporter-like_ATP-bd"/>
</dbReference>
<evidence type="ECO:0000256" key="7">
    <source>
        <dbReference type="ARBA" id="ARBA00022967"/>
    </source>
</evidence>
<evidence type="ECO:0000256" key="2">
    <source>
        <dbReference type="ARBA" id="ARBA00012191"/>
    </source>
</evidence>
<dbReference type="SMART" id="SM00382">
    <property type="entry name" value="AAA"/>
    <property type="match status" value="1"/>
</dbReference>
<evidence type="ECO:0000256" key="1">
    <source>
        <dbReference type="ARBA" id="ARBA00004413"/>
    </source>
</evidence>
<evidence type="ECO:0000313" key="13">
    <source>
        <dbReference type="EMBL" id="GCD93497.1"/>
    </source>
</evidence>
<comment type="caution">
    <text evidence="13">The sequence shown here is derived from an EMBL/GenBank/DDBJ whole genome shotgun (WGS) entry which is preliminary data.</text>
</comment>
<reference evidence="13 14" key="1">
    <citation type="submission" date="2018-12" db="EMBL/GenBank/DDBJ databases">
        <title>Draft genome sequence of Embleya hyalina NBRC 13850T.</title>
        <authorList>
            <person name="Komaki H."/>
            <person name="Hosoyama A."/>
            <person name="Kimura A."/>
            <person name="Ichikawa N."/>
            <person name="Tamura T."/>
        </authorList>
    </citation>
    <scope>NUCLEOTIDE SEQUENCE [LARGE SCALE GENOMIC DNA]</scope>
    <source>
        <strain evidence="13 14">NBRC 13850</strain>
    </source>
</reference>
<dbReference type="GO" id="GO:0005524">
    <property type="term" value="F:ATP binding"/>
    <property type="evidence" value="ECO:0007669"/>
    <property type="project" value="UniProtKB-KW"/>
</dbReference>
<keyword evidence="6 13" id="KW-0067">ATP-binding</keyword>
<name>A0A401YFZ3_9ACTN</name>
<dbReference type="GO" id="GO:0046677">
    <property type="term" value="P:response to antibiotic"/>
    <property type="evidence" value="ECO:0007669"/>
    <property type="project" value="UniProtKB-KW"/>
</dbReference>
<dbReference type="GO" id="GO:0005886">
    <property type="term" value="C:plasma membrane"/>
    <property type="evidence" value="ECO:0007669"/>
    <property type="project" value="UniProtKB-SubCell"/>
</dbReference>
<dbReference type="PANTHER" id="PTHR42711:SF16">
    <property type="entry name" value="ABC TRANSPORTER ATP-BINDING PROTEIN"/>
    <property type="match status" value="1"/>
</dbReference>
<dbReference type="Gene3D" id="3.40.50.300">
    <property type="entry name" value="P-loop containing nucleotide triphosphate hydrolases"/>
    <property type="match status" value="1"/>
</dbReference>
<accession>A0A401YFZ3</accession>
<keyword evidence="14" id="KW-1185">Reference proteome</keyword>
<dbReference type="InterPro" id="IPR003593">
    <property type="entry name" value="AAA+_ATPase"/>
</dbReference>
<dbReference type="GO" id="GO:0008559">
    <property type="term" value="F:ABC-type xenobiotic transporter activity"/>
    <property type="evidence" value="ECO:0007669"/>
    <property type="project" value="UniProtKB-EC"/>
</dbReference>
<dbReference type="FunFam" id="3.40.50.300:FF:000589">
    <property type="entry name" value="ABC transporter, ATP-binding subunit"/>
    <property type="match status" value="1"/>
</dbReference>
<dbReference type="EC" id="7.6.2.2" evidence="2"/>
<evidence type="ECO:0000256" key="5">
    <source>
        <dbReference type="ARBA" id="ARBA00022741"/>
    </source>
</evidence>